<name>A0A2U3QIZ6_9BACT</name>
<proteinExistence type="inferred from homology"/>
<comment type="similarity">
    <text evidence="1">Belongs to the YciI family.</text>
</comment>
<dbReference type="AlphaFoldDB" id="A0A2U3QIZ6"/>
<feature type="domain" description="YCII-related" evidence="2">
    <location>
        <begin position="4"/>
        <end position="113"/>
    </location>
</feature>
<dbReference type="InterPro" id="IPR005545">
    <property type="entry name" value="YCII"/>
</dbReference>
<dbReference type="EMBL" id="OUUY01000100">
    <property type="protein sequence ID" value="SPQ01376.1"/>
    <property type="molecule type" value="Genomic_DNA"/>
</dbReference>
<evidence type="ECO:0000256" key="1">
    <source>
        <dbReference type="ARBA" id="ARBA00007689"/>
    </source>
</evidence>
<organism evidence="3 4">
    <name type="scientific">Candidatus Sulfobium mesophilum</name>
    <dbReference type="NCBI Taxonomy" id="2016548"/>
    <lineage>
        <taxon>Bacteria</taxon>
        <taxon>Pseudomonadati</taxon>
        <taxon>Nitrospirota</taxon>
        <taxon>Nitrospiria</taxon>
        <taxon>Nitrospirales</taxon>
        <taxon>Nitrospiraceae</taxon>
        <taxon>Candidatus Sulfobium</taxon>
    </lineage>
</organism>
<evidence type="ECO:0000313" key="3">
    <source>
        <dbReference type="EMBL" id="SPQ01376.1"/>
    </source>
</evidence>
<dbReference type="Proteomes" id="UP000245125">
    <property type="component" value="Unassembled WGS sequence"/>
</dbReference>
<evidence type="ECO:0000313" key="4">
    <source>
        <dbReference type="Proteomes" id="UP000245125"/>
    </source>
</evidence>
<dbReference type="OrthoDB" id="7782105at2"/>
<protein>
    <recommendedName>
        <fullName evidence="2">YCII-related domain-containing protein</fullName>
    </recommendedName>
</protein>
<sequence>MKEFMLLIRNEIDHQASWSQERHQQFLKSCETYIGKLMQDGKLKIAQPLLREGIIISSSNGQWKEIPFNETKEVQVGYYHILARDMSEAIEIAKRNPEFEYGTTARIEVRPIKTKEESTDYVYPGKAD</sequence>
<dbReference type="SUPFAM" id="SSF54909">
    <property type="entry name" value="Dimeric alpha+beta barrel"/>
    <property type="match status" value="1"/>
</dbReference>
<gene>
    <name evidence="3" type="ORF">NBG4_520003</name>
</gene>
<dbReference type="PANTHER" id="PTHR35174:SF3">
    <property type="entry name" value="BLL7171 PROTEIN"/>
    <property type="match status" value="1"/>
</dbReference>
<keyword evidence="4" id="KW-1185">Reference proteome</keyword>
<reference evidence="4" key="1">
    <citation type="submission" date="2018-03" db="EMBL/GenBank/DDBJ databases">
        <authorList>
            <person name="Zecchin S."/>
        </authorList>
    </citation>
    <scope>NUCLEOTIDE SEQUENCE [LARGE SCALE GENOMIC DNA]</scope>
</reference>
<accession>A0A2U3QIZ6</accession>
<evidence type="ECO:0000259" key="2">
    <source>
        <dbReference type="Pfam" id="PF03795"/>
    </source>
</evidence>
<dbReference type="InterPro" id="IPR011008">
    <property type="entry name" value="Dimeric_a/b-barrel"/>
</dbReference>
<dbReference type="PANTHER" id="PTHR35174">
    <property type="entry name" value="BLL7171 PROTEIN-RELATED"/>
    <property type="match status" value="1"/>
</dbReference>
<dbReference type="Pfam" id="PF03795">
    <property type="entry name" value="YCII"/>
    <property type="match status" value="1"/>
</dbReference>
<dbReference type="Gene3D" id="3.30.70.1060">
    <property type="entry name" value="Dimeric alpha+beta barrel"/>
    <property type="match status" value="1"/>
</dbReference>